<dbReference type="STRING" id="1123377.GCA_000423885_00092"/>
<organism evidence="2 3">
    <name type="scientific">Thermomonas fusca</name>
    <dbReference type="NCBI Taxonomy" id="215690"/>
    <lineage>
        <taxon>Bacteria</taxon>
        <taxon>Pseudomonadati</taxon>
        <taxon>Pseudomonadota</taxon>
        <taxon>Gammaproteobacteria</taxon>
        <taxon>Lysobacterales</taxon>
        <taxon>Lysobacteraceae</taxon>
        <taxon>Thermomonas</taxon>
    </lineage>
</organism>
<dbReference type="Proteomes" id="UP000308508">
    <property type="component" value="Unassembled WGS sequence"/>
</dbReference>
<feature type="signal peptide" evidence="1">
    <location>
        <begin position="1"/>
        <end position="25"/>
    </location>
</feature>
<evidence type="ECO:0000313" key="2">
    <source>
        <dbReference type="EMBL" id="TLX21271.1"/>
    </source>
</evidence>
<sequence>MAVRIHTILGTTALALALAAGTGCASTSPTYGSGYAGSSGYDSTCGNCGTVTQITVGGASGTTGALIGGLIGAVAGHEVSAQTGGSKGNQNISTVAGAAAGAAAGSAIQKNRSEGYTVHVRMDDGRTVKVTQSNVSGFREGSRVRIDNGQAYLR</sequence>
<protein>
    <submittedName>
        <fullName evidence="2">Glycine zipper 2TM domain-containing protein</fullName>
    </submittedName>
</protein>
<keyword evidence="3" id="KW-1185">Reference proteome</keyword>
<evidence type="ECO:0000256" key="1">
    <source>
        <dbReference type="SAM" id="SignalP"/>
    </source>
</evidence>
<feature type="chain" id="PRO_5024359303" evidence="1">
    <location>
        <begin position="26"/>
        <end position="154"/>
    </location>
</feature>
<reference evidence="2 3" key="1">
    <citation type="submission" date="2019-04" db="EMBL/GenBank/DDBJ databases">
        <authorList>
            <person name="Grouzdev D.S."/>
            <person name="Nazina T.N."/>
        </authorList>
    </citation>
    <scope>NUCLEOTIDE SEQUENCE [LARGE SCALE GENOMIC DNA]</scope>
    <source>
        <strain evidence="2 3">SHC 3-19</strain>
    </source>
</reference>
<dbReference type="AlphaFoldDB" id="A0A5R9PCK3"/>
<accession>A0A5R9PCK3</accession>
<dbReference type="RefSeq" id="WP_138349077.1">
    <property type="nucleotide sequence ID" value="NZ_SROY01000004.1"/>
</dbReference>
<dbReference type="EMBL" id="SROY01000004">
    <property type="protein sequence ID" value="TLX21271.1"/>
    <property type="molecule type" value="Genomic_DNA"/>
</dbReference>
<proteinExistence type="predicted"/>
<evidence type="ECO:0000313" key="3">
    <source>
        <dbReference type="Proteomes" id="UP000308508"/>
    </source>
</evidence>
<keyword evidence="1" id="KW-0732">Signal</keyword>
<dbReference type="PROSITE" id="PS51257">
    <property type="entry name" value="PROKAR_LIPOPROTEIN"/>
    <property type="match status" value="1"/>
</dbReference>
<gene>
    <name evidence="2" type="ORF">E5S66_10005</name>
</gene>
<name>A0A5R9PCK3_9GAMM</name>
<comment type="caution">
    <text evidence="2">The sequence shown here is derived from an EMBL/GenBank/DDBJ whole genome shotgun (WGS) entry which is preliminary data.</text>
</comment>